<dbReference type="Gene3D" id="3.40.980.10">
    <property type="entry name" value="MoaB/Mog-like domain"/>
    <property type="match status" value="1"/>
</dbReference>
<dbReference type="SUPFAM" id="SSF53218">
    <property type="entry name" value="Molybdenum cofactor biosynthesis proteins"/>
    <property type="match status" value="1"/>
</dbReference>
<dbReference type="InterPro" id="IPR008284">
    <property type="entry name" value="MoCF_biosynth_CS"/>
</dbReference>
<organism evidence="5">
    <name type="scientific">uncultured Solirubrobacteraceae bacterium</name>
    <dbReference type="NCBI Taxonomy" id="1162706"/>
    <lineage>
        <taxon>Bacteria</taxon>
        <taxon>Bacillati</taxon>
        <taxon>Actinomycetota</taxon>
        <taxon>Thermoleophilia</taxon>
        <taxon>Solirubrobacterales</taxon>
        <taxon>Solirubrobacteraceae</taxon>
        <taxon>environmental samples</taxon>
    </lineage>
</organism>
<evidence type="ECO:0000256" key="3">
    <source>
        <dbReference type="SAM" id="MobiDB-lite"/>
    </source>
</evidence>
<feature type="domain" description="MoaB/Mog" evidence="4">
    <location>
        <begin position="7"/>
        <end position="152"/>
    </location>
</feature>
<comment type="pathway">
    <text evidence="1">Cofactor biosynthesis; molybdopterin biosynthesis.</text>
</comment>
<sequence length="182" mass="18402">MAEHSVAVLGVSDTRSRGEREDETTGIIVAALEGAGGFRVAETALVEDERAAIEAELIRLCDDVGCALVLTTGGTGLAPRDVTPEATRAVAPIDVPGLPEAVRVQTAQQFPKAWLSRAVAGLRGGALIVNLPGSPGGVRDALDVLLPLLPHALAVRAGGGHPHGQVPRVEPEPGAPGGEGGG</sequence>
<dbReference type="EC" id="2.7.7.75" evidence="5"/>
<dbReference type="AlphaFoldDB" id="A0A6J4U1W7"/>
<name>A0A6J4U1W7_9ACTN</name>
<keyword evidence="5" id="KW-0808">Transferase</keyword>
<dbReference type="InterPro" id="IPR051920">
    <property type="entry name" value="MPT_Adenylyltrnsfr/MoaC-Rel"/>
</dbReference>
<dbReference type="PROSITE" id="PS01078">
    <property type="entry name" value="MOCF_BIOSYNTHESIS_1"/>
    <property type="match status" value="1"/>
</dbReference>
<evidence type="ECO:0000256" key="2">
    <source>
        <dbReference type="ARBA" id="ARBA00023150"/>
    </source>
</evidence>
<reference evidence="5" key="1">
    <citation type="submission" date="2020-02" db="EMBL/GenBank/DDBJ databases">
        <authorList>
            <person name="Meier V. D."/>
        </authorList>
    </citation>
    <scope>NUCLEOTIDE SEQUENCE</scope>
    <source>
        <strain evidence="5">AVDCRST_MAG30</strain>
    </source>
</reference>
<dbReference type="NCBIfam" id="TIGR00177">
    <property type="entry name" value="molyb_syn"/>
    <property type="match status" value="1"/>
</dbReference>
<protein>
    <submittedName>
        <fullName evidence="5">Molybdopterin adenylyltransferase</fullName>
        <ecNumber evidence="5">2.7.7.75</ecNumber>
    </submittedName>
</protein>
<evidence type="ECO:0000256" key="1">
    <source>
        <dbReference type="ARBA" id="ARBA00005046"/>
    </source>
</evidence>
<dbReference type="Pfam" id="PF00994">
    <property type="entry name" value="MoCF_biosynth"/>
    <property type="match status" value="1"/>
</dbReference>
<dbReference type="EMBL" id="CADCVS010000586">
    <property type="protein sequence ID" value="CAA9538455.1"/>
    <property type="molecule type" value="Genomic_DNA"/>
</dbReference>
<dbReference type="PANTHER" id="PTHR43764:SF1">
    <property type="entry name" value="MOLYBDOPTERIN MOLYBDOTRANSFERASE"/>
    <property type="match status" value="1"/>
</dbReference>
<dbReference type="InterPro" id="IPR001453">
    <property type="entry name" value="MoaB/Mog_dom"/>
</dbReference>
<dbReference type="SMART" id="SM00852">
    <property type="entry name" value="MoCF_biosynth"/>
    <property type="match status" value="1"/>
</dbReference>
<dbReference type="CDD" id="cd00886">
    <property type="entry name" value="MogA_MoaB"/>
    <property type="match status" value="1"/>
</dbReference>
<gene>
    <name evidence="5" type="ORF">AVDCRST_MAG30-4482</name>
</gene>
<keyword evidence="5" id="KW-0548">Nucleotidyltransferase</keyword>
<dbReference type="GO" id="GO:0061598">
    <property type="term" value="F:molybdopterin adenylyltransferase activity"/>
    <property type="evidence" value="ECO:0007669"/>
    <property type="project" value="UniProtKB-EC"/>
</dbReference>
<dbReference type="InterPro" id="IPR036425">
    <property type="entry name" value="MoaB/Mog-like_dom_sf"/>
</dbReference>
<feature type="region of interest" description="Disordered" evidence="3">
    <location>
        <begin position="1"/>
        <end position="22"/>
    </location>
</feature>
<accession>A0A6J4U1W7</accession>
<evidence type="ECO:0000313" key="5">
    <source>
        <dbReference type="EMBL" id="CAA9538455.1"/>
    </source>
</evidence>
<evidence type="ECO:0000259" key="4">
    <source>
        <dbReference type="SMART" id="SM00852"/>
    </source>
</evidence>
<feature type="region of interest" description="Disordered" evidence="3">
    <location>
        <begin position="159"/>
        <end position="182"/>
    </location>
</feature>
<dbReference type="PANTHER" id="PTHR43764">
    <property type="entry name" value="MOLYBDENUM COFACTOR BIOSYNTHESIS"/>
    <property type="match status" value="1"/>
</dbReference>
<dbReference type="UniPathway" id="UPA00344"/>
<dbReference type="GO" id="GO:0006777">
    <property type="term" value="P:Mo-molybdopterin cofactor biosynthetic process"/>
    <property type="evidence" value="ECO:0007669"/>
    <property type="project" value="UniProtKB-KW"/>
</dbReference>
<keyword evidence="2" id="KW-0501">Molybdenum cofactor biosynthesis</keyword>
<proteinExistence type="predicted"/>